<gene>
    <name evidence="1" type="ORF">NBRC111894_4262</name>
</gene>
<sequence>MHLENEDEIKSRRDFNRYQFSYVSVTQADLPKVIYVESYVLLKSFPTDKMQATNYIFDYLQKQKQDALIEKYEMNAFDIQVQSIERTFIDKIFALCDYTIDGKYNRNSRHLYDLYMIYREYKQQLTRDLIRPLFIQVAKERSKSEHAHSAVKGFKLLEACRKVIEDDHFKEDYEGTSNVQLFLPIESVTYQMIIGNFNDIIESGIIPADIDY</sequence>
<reference evidence="1 2" key="1">
    <citation type="submission" date="2017-11" db="EMBL/GenBank/DDBJ databases">
        <title>Draft Genome Sequence of Sporolactobacillus inulinus NBRC 111894 Isolated from Koso, a Japanese Sugar-Vegetable Fermented Beverage.</title>
        <authorList>
            <person name="Chiou T.Y."/>
            <person name="Oshima K."/>
            <person name="Suda W."/>
            <person name="Hattori M."/>
            <person name="Takahashi T."/>
        </authorList>
    </citation>
    <scope>NUCLEOTIDE SEQUENCE [LARGE SCALE GENOMIC DNA]</scope>
    <source>
        <strain evidence="1 2">NBRC111894</strain>
    </source>
</reference>
<name>A0A4Y1ZJT0_9BACL</name>
<dbReference type="AlphaFoldDB" id="A0A4Y1ZJT0"/>
<evidence type="ECO:0000313" key="1">
    <source>
        <dbReference type="EMBL" id="GAY78708.1"/>
    </source>
</evidence>
<proteinExistence type="predicted"/>
<dbReference type="EMBL" id="BEXB01000058">
    <property type="protein sequence ID" value="GAY78708.1"/>
    <property type="molecule type" value="Genomic_DNA"/>
</dbReference>
<organism evidence="1 2">
    <name type="scientific">Sporolactobacillus inulinus</name>
    <dbReference type="NCBI Taxonomy" id="2078"/>
    <lineage>
        <taxon>Bacteria</taxon>
        <taxon>Bacillati</taxon>
        <taxon>Bacillota</taxon>
        <taxon>Bacilli</taxon>
        <taxon>Bacillales</taxon>
        <taxon>Sporolactobacillaceae</taxon>
        <taxon>Sporolactobacillus</taxon>
    </lineage>
</organism>
<dbReference type="Proteomes" id="UP000319716">
    <property type="component" value="Unassembled WGS sequence"/>
</dbReference>
<dbReference type="Pfam" id="PF08843">
    <property type="entry name" value="AbiEii"/>
    <property type="match status" value="1"/>
</dbReference>
<comment type="caution">
    <text evidence="1">The sequence shown here is derived from an EMBL/GenBank/DDBJ whole genome shotgun (WGS) entry which is preliminary data.</text>
</comment>
<protein>
    <submittedName>
        <fullName evidence="1">Uncharacterized protein</fullName>
    </submittedName>
</protein>
<dbReference type="RefSeq" id="WP_262393502.1">
    <property type="nucleotide sequence ID" value="NZ_BEXB01000058.1"/>
</dbReference>
<accession>A0A4Y1ZJT0</accession>
<evidence type="ECO:0000313" key="2">
    <source>
        <dbReference type="Proteomes" id="UP000319716"/>
    </source>
</evidence>
<dbReference type="InterPro" id="IPR014942">
    <property type="entry name" value="AbiEii"/>
</dbReference>